<evidence type="ECO:0008006" key="5">
    <source>
        <dbReference type="Google" id="ProtNLM"/>
    </source>
</evidence>
<dbReference type="Gene3D" id="3.90.550.20">
    <property type="match status" value="1"/>
</dbReference>
<accession>A0A9W9FMA9</accession>
<comment type="caution">
    <text evidence="3">The sequence shown here is derived from an EMBL/GenBank/DDBJ whole genome shotgun (WGS) entry which is preliminary data.</text>
</comment>
<reference evidence="3" key="1">
    <citation type="submission" date="2022-11" db="EMBL/GenBank/DDBJ databases">
        <authorList>
            <person name="Petersen C."/>
        </authorList>
    </citation>
    <scope>NUCLEOTIDE SEQUENCE</scope>
    <source>
        <strain evidence="3">IBT 30761</strain>
    </source>
</reference>
<evidence type="ECO:0000256" key="2">
    <source>
        <dbReference type="SAM" id="Phobius"/>
    </source>
</evidence>
<dbReference type="InterPro" id="IPR039367">
    <property type="entry name" value="Och1-like"/>
</dbReference>
<dbReference type="PANTHER" id="PTHR31834:SF1">
    <property type="entry name" value="INITIATION-SPECIFIC ALPHA-1,6-MANNOSYLTRANSFERASE"/>
    <property type="match status" value="1"/>
</dbReference>
<dbReference type="SUPFAM" id="SSF53448">
    <property type="entry name" value="Nucleotide-diphospho-sugar transferases"/>
    <property type="match status" value="1"/>
</dbReference>
<keyword evidence="2" id="KW-0472">Membrane</keyword>
<dbReference type="PANTHER" id="PTHR31834">
    <property type="entry name" value="INITIATION-SPECIFIC ALPHA-1,6-MANNOSYLTRANSFERASE"/>
    <property type="match status" value="1"/>
</dbReference>
<dbReference type="GO" id="GO:0006487">
    <property type="term" value="P:protein N-linked glycosylation"/>
    <property type="evidence" value="ECO:0007669"/>
    <property type="project" value="TreeGrafter"/>
</dbReference>
<evidence type="ECO:0000313" key="4">
    <source>
        <dbReference type="Proteomes" id="UP001149074"/>
    </source>
</evidence>
<evidence type="ECO:0000313" key="3">
    <source>
        <dbReference type="EMBL" id="KAJ5102835.1"/>
    </source>
</evidence>
<feature type="transmembrane region" description="Helical" evidence="2">
    <location>
        <begin position="36"/>
        <end position="55"/>
    </location>
</feature>
<keyword evidence="2" id="KW-1133">Transmembrane helix</keyword>
<dbReference type="AlphaFoldDB" id="A0A9W9FMA9"/>
<dbReference type="GeneID" id="81354837"/>
<proteinExistence type="inferred from homology"/>
<organism evidence="3 4">
    <name type="scientific">Penicillium argentinense</name>
    <dbReference type="NCBI Taxonomy" id="1131581"/>
    <lineage>
        <taxon>Eukaryota</taxon>
        <taxon>Fungi</taxon>
        <taxon>Dikarya</taxon>
        <taxon>Ascomycota</taxon>
        <taxon>Pezizomycotina</taxon>
        <taxon>Eurotiomycetes</taxon>
        <taxon>Eurotiomycetidae</taxon>
        <taxon>Eurotiales</taxon>
        <taxon>Aspergillaceae</taxon>
        <taxon>Penicillium</taxon>
    </lineage>
</organism>
<reference evidence="3" key="2">
    <citation type="journal article" date="2023" name="IMA Fungus">
        <title>Comparative genomic study of the Penicillium genus elucidates a diverse pangenome and 15 lateral gene transfer events.</title>
        <authorList>
            <person name="Petersen C."/>
            <person name="Sorensen T."/>
            <person name="Nielsen M.R."/>
            <person name="Sondergaard T.E."/>
            <person name="Sorensen J.L."/>
            <person name="Fitzpatrick D.A."/>
            <person name="Frisvad J.C."/>
            <person name="Nielsen K.L."/>
        </authorList>
    </citation>
    <scope>NUCLEOTIDE SEQUENCE</scope>
    <source>
        <strain evidence="3">IBT 30761</strain>
    </source>
</reference>
<dbReference type="RefSeq" id="XP_056476215.1">
    <property type="nucleotide sequence ID" value="XM_056615858.1"/>
</dbReference>
<keyword evidence="2" id="KW-0812">Transmembrane</keyword>
<dbReference type="InterPro" id="IPR029044">
    <property type="entry name" value="Nucleotide-diphossugar_trans"/>
</dbReference>
<dbReference type="OrthoDB" id="409543at2759"/>
<dbReference type="Pfam" id="PF04488">
    <property type="entry name" value="Gly_transf_sug"/>
    <property type="match status" value="1"/>
</dbReference>
<dbReference type="EMBL" id="JAPQKI010000004">
    <property type="protein sequence ID" value="KAJ5102835.1"/>
    <property type="molecule type" value="Genomic_DNA"/>
</dbReference>
<gene>
    <name evidence="3" type="ORF">N7532_003364</name>
</gene>
<protein>
    <recommendedName>
        <fullName evidence="5">Initiation-specific alpha-1,6-mannosyltransferase</fullName>
    </recommendedName>
</protein>
<evidence type="ECO:0000256" key="1">
    <source>
        <dbReference type="ARBA" id="ARBA00009003"/>
    </source>
</evidence>
<sequence>MLRTQREKMQVCVESTLIFLDNAWRQSHPRNRMAKVAFLVTAWLLVMIALFHQFFDQHSDLTSQSTIQDTKIPGPINKYGHSPFPRKIWQIYLTPPNANKSTFHVDPGNIADAVSWLAHNPDYEYTLVGEEGAETIVRYRFKEQPVLLGIFNGLRNTGMKSDLLRYLILSTEGGIYSDIDTENLKPIDKWVPERYQKEVRVVVGVEFDRLNGNNWAEVHPDLQFCQWTIATTPGHPLFTYMIEWVVSALEEFRLASNTTYSKLSPSSSEVMKLTGPSAWTDAVFRHLQSYDSELVSLRNLSGLTEPKLIGDILILPIDGFGVGQGHSNSTHDGTIPEDALVRHKFRGSWRHEDKI</sequence>
<dbReference type="GO" id="GO:0000009">
    <property type="term" value="F:alpha-1,6-mannosyltransferase activity"/>
    <property type="evidence" value="ECO:0007669"/>
    <property type="project" value="InterPro"/>
</dbReference>
<keyword evidence="4" id="KW-1185">Reference proteome</keyword>
<name>A0A9W9FMA9_9EURO</name>
<dbReference type="Proteomes" id="UP001149074">
    <property type="component" value="Unassembled WGS sequence"/>
</dbReference>
<dbReference type="InterPro" id="IPR007577">
    <property type="entry name" value="GlycoTrfase_DXD_sugar-bd_CS"/>
</dbReference>
<comment type="similarity">
    <text evidence="1">Belongs to the glycosyltransferase 32 family.</text>
</comment>
<dbReference type="GO" id="GO:0000136">
    <property type="term" value="C:mannan polymerase complex"/>
    <property type="evidence" value="ECO:0007669"/>
    <property type="project" value="TreeGrafter"/>
</dbReference>